<feature type="signal peptide" evidence="2">
    <location>
        <begin position="1"/>
        <end position="48"/>
    </location>
</feature>
<dbReference type="EMBL" id="MHKO01000027">
    <property type="protein sequence ID" value="OGY92158.1"/>
    <property type="molecule type" value="Genomic_DNA"/>
</dbReference>
<proteinExistence type="predicted"/>
<keyword evidence="1" id="KW-0472">Membrane</keyword>
<dbReference type="Proteomes" id="UP000178109">
    <property type="component" value="Unassembled WGS sequence"/>
</dbReference>
<dbReference type="STRING" id="1798553.A3H70_04750"/>
<feature type="transmembrane region" description="Helical" evidence="1">
    <location>
        <begin position="339"/>
        <end position="361"/>
    </location>
</feature>
<evidence type="ECO:0008006" key="5">
    <source>
        <dbReference type="Google" id="ProtNLM"/>
    </source>
</evidence>
<reference evidence="3 4" key="1">
    <citation type="journal article" date="2016" name="Nat. Commun.">
        <title>Thousands of microbial genomes shed light on interconnected biogeochemical processes in an aquifer system.</title>
        <authorList>
            <person name="Anantharaman K."/>
            <person name="Brown C.T."/>
            <person name="Hug L.A."/>
            <person name="Sharon I."/>
            <person name="Castelle C.J."/>
            <person name="Probst A.J."/>
            <person name="Thomas B.C."/>
            <person name="Singh A."/>
            <person name="Wilkins M.J."/>
            <person name="Karaoz U."/>
            <person name="Brodie E.L."/>
            <person name="Williams K.H."/>
            <person name="Hubbard S.S."/>
            <person name="Banfield J.F."/>
        </authorList>
    </citation>
    <scope>NUCLEOTIDE SEQUENCE [LARGE SCALE GENOMIC DNA]</scope>
</reference>
<evidence type="ECO:0000256" key="2">
    <source>
        <dbReference type="SAM" id="SignalP"/>
    </source>
</evidence>
<keyword evidence="1" id="KW-0812">Transmembrane</keyword>
<evidence type="ECO:0000313" key="4">
    <source>
        <dbReference type="Proteomes" id="UP000178109"/>
    </source>
</evidence>
<comment type="caution">
    <text evidence="3">The sequence shown here is derived from an EMBL/GenBank/DDBJ whole genome shotgun (WGS) entry which is preliminary data.</text>
</comment>
<accession>A0A1G2BT30</accession>
<dbReference type="AlphaFoldDB" id="A0A1G2BT30"/>
<evidence type="ECO:0000313" key="3">
    <source>
        <dbReference type="EMBL" id="OGY92158.1"/>
    </source>
</evidence>
<keyword evidence="2" id="KW-0732">Signal</keyword>
<evidence type="ECO:0000256" key="1">
    <source>
        <dbReference type="SAM" id="Phobius"/>
    </source>
</evidence>
<keyword evidence="1" id="KW-1133">Transmembrane helix</keyword>
<feature type="chain" id="PRO_5009582155" description="DUF916 domain-containing protein" evidence="2">
    <location>
        <begin position="49"/>
        <end position="385"/>
    </location>
</feature>
<sequence>MTEMVQNDKDIKKCYNSNHIMQTAWKKIIMLTLLALAGAFGLAQTSNAASITVSPPKFEFEAEKGQIISETIFITNGDASELRLESSVADFTAEGEEGNPRFTEGDNVSAFSLASWLLIAKEPISIPAGAKVEVPFQVRIPATAEAGGHFGTIFFSPIDESGGGVAVKQKVGVLLLVKVKGEIREQGSLDIFNSYNSKVTANEVAAAPAQSFFEKFPINLMVRLTNTGNVHAKPSGKITLKNTFGQTLTRLGEETVLNPAGAVIGSKLVDYLPVNDRGGNVLPGSSRVFLQTWKGYGSINYAPDGKKEIVWKGLGFGCYTAELELAYAGQNFPKQIIHFWILPWKIISSVIAVLIALYFLIKKWNQISRERLKRQLREELERERN</sequence>
<organism evidence="3 4">
    <name type="scientific">Candidatus Komeilibacteria bacterium RIFCSPLOWO2_02_FULL_48_11</name>
    <dbReference type="NCBI Taxonomy" id="1798553"/>
    <lineage>
        <taxon>Bacteria</taxon>
        <taxon>Candidatus Komeiliibacteriota</taxon>
    </lineage>
</organism>
<gene>
    <name evidence="3" type="ORF">A3H70_04750</name>
</gene>
<name>A0A1G2BT30_9BACT</name>
<protein>
    <recommendedName>
        <fullName evidence="5">DUF916 domain-containing protein</fullName>
    </recommendedName>
</protein>